<feature type="transmembrane region" description="Helical" evidence="1">
    <location>
        <begin position="131"/>
        <end position="157"/>
    </location>
</feature>
<dbReference type="RefSeq" id="WP_034625326.1">
    <property type="nucleotide sequence ID" value="NZ_JRJU01000001.1"/>
</dbReference>
<protein>
    <recommendedName>
        <fullName evidence="4">Zincin peptidase</fullName>
    </recommendedName>
</protein>
<feature type="transmembrane region" description="Helical" evidence="1">
    <location>
        <begin position="105"/>
        <end position="125"/>
    </location>
</feature>
<feature type="transmembrane region" description="Helical" evidence="1">
    <location>
        <begin position="53"/>
        <end position="75"/>
    </location>
</feature>
<dbReference type="AlphaFoldDB" id="A0A0B0IMD9"/>
<evidence type="ECO:0000313" key="3">
    <source>
        <dbReference type="Proteomes" id="UP000030832"/>
    </source>
</evidence>
<dbReference type="EMBL" id="JRJU01000001">
    <property type="protein sequence ID" value="KHF42047.1"/>
    <property type="molecule type" value="Genomic_DNA"/>
</dbReference>
<reference evidence="2 3" key="1">
    <citation type="submission" date="2014-09" db="EMBL/GenBank/DDBJ databases">
        <title>Genome sequencing and annotation of Bacillus Okhensis strain Kh10-101T.</title>
        <authorList>
            <person name="Prakash J.S."/>
        </authorList>
    </citation>
    <scope>NUCLEOTIDE SEQUENCE [LARGE SCALE GENOMIC DNA]</scope>
    <source>
        <strain evidence="3">Kh10-101T</strain>
    </source>
</reference>
<feature type="transmembrane region" description="Helical" evidence="1">
    <location>
        <begin position="20"/>
        <end position="41"/>
    </location>
</feature>
<dbReference type="Proteomes" id="UP000030832">
    <property type="component" value="Unassembled WGS sequence"/>
</dbReference>
<evidence type="ECO:0008006" key="4">
    <source>
        <dbReference type="Google" id="ProtNLM"/>
    </source>
</evidence>
<name>A0A0B0IMD9_9BACI</name>
<gene>
    <name evidence="2" type="ORF">LQ50_01815</name>
</gene>
<dbReference type="STRING" id="333138.LQ50_01815"/>
<keyword evidence="3" id="KW-1185">Reference proteome</keyword>
<keyword evidence="1" id="KW-0812">Transmembrane</keyword>
<keyword evidence="1" id="KW-1133">Transmembrane helix</keyword>
<organism evidence="2 3">
    <name type="scientific">Halalkalibacter okhensis</name>
    <dbReference type="NCBI Taxonomy" id="333138"/>
    <lineage>
        <taxon>Bacteria</taxon>
        <taxon>Bacillati</taxon>
        <taxon>Bacillota</taxon>
        <taxon>Bacilli</taxon>
        <taxon>Bacillales</taxon>
        <taxon>Bacillaceae</taxon>
        <taxon>Halalkalibacter</taxon>
    </lineage>
</organism>
<evidence type="ECO:0000313" key="2">
    <source>
        <dbReference type="EMBL" id="KHF42047.1"/>
    </source>
</evidence>
<dbReference type="OrthoDB" id="2360495at2"/>
<keyword evidence="1" id="KW-0472">Membrane</keyword>
<evidence type="ECO:0000256" key="1">
    <source>
        <dbReference type="SAM" id="Phobius"/>
    </source>
</evidence>
<comment type="caution">
    <text evidence="2">The sequence shown here is derived from an EMBL/GenBank/DDBJ whole genome shotgun (WGS) entry which is preliminary data.</text>
</comment>
<dbReference type="eggNOG" id="ENOG502ZR52">
    <property type="taxonomic scope" value="Bacteria"/>
</dbReference>
<dbReference type="InterPro" id="IPR021683">
    <property type="entry name" value="DUF3267"/>
</dbReference>
<sequence length="180" mass="20308">MNCWKTIRISRDYGTLRLMMYSGCTMLFTFLFSYLIVSSLIPTTQSPNVSLPFFIMSILAILIAHKILHLLPIWLCGKKGMLKTNWLAPIPVLSVHISQPLGRNLYLTALLTPIFTITAIGAVASAMFPMYIAYISILSSIHFGLAFYDILYASYLIKAPKDSYIKNHEEGFHILIKQAV</sequence>
<dbReference type="Pfam" id="PF11667">
    <property type="entry name" value="DUF3267"/>
    <property type="match status" value="1"/>
</dbReference>
<proteinExistence type="predicted"/>
<accession>A0A0B0IMD9</accession>